<evidence type="ECO:0000313" key="2">
    <source>
        <dbReference type="Proteomes" id="UP001300502"/>
    </source>
</evidence>
<accession>A0AAV9IK22</accession>
<comment type="caution">
    <text evidence="1">The sequence shown here is derived from an EMBL/GenBank/DDBJ whole genome shotgun (WGS) entry which is preliminary data.</text>
</comment>
<dbReference type="Proteomes" id="UP001300502">
    <property type="component" value="Unassembled WGS sequence"/>
</dbReference>
<dbReference type="EMBL" id="JANCYU010000054">
    <property type="protein sequence ID" value="KAK4527603.1"/>
    <property type="molecule type" value="Genomic_DNA"/>
</dbReference>
<dbReference type="AlphaFoldDB" id="A0AAV9IK22"/>
<organism evidence="1 2">
    <name type="scientific">Galdieria yellowstonensis</name>
    <dbReference type="NCBI Taxonomy" id="3028027"/>
    <lineage>
        <taxon>Eukaryota</taxon>
        <taxon>Rhodophyta</taxon>
        <taxon>Bangiophyceae</taxon>
        <taxon>Galdieriales</taxon>
        <taxon>Galdieriaceae</taxon>
        <taxon>Galdieria</taxon>
    </lineage>
</organism>
<evidence type="ECO:0000313" key="1">
    <source>
        <dbReference type="EMBL" id="KAK4527603.1"/>
    </source>
</evidence>
<sequence>MVYSGLHNRREYVLDVANSLGFYYVCGPLEESSEQSDIMESMSFRLLFPRIVLHDFVEYWKYTPIRFHLFELISRLDSSFCHRFKLDVIFALILYVRWSFCSQLGNLRLFYNSFVQRLSIQPSRRVSILRRMPRFKYIPTFNSATSGVCSSGKEVCSLNACKAFYDKYLSEDGIFFVDQESDYGPSIIIRVTGNCLSSSDEEDLSAERGDLEKRTYLIGISRKWLPSSSPGFNLTMLKEEIGRFVHPVSSQLVAMKENNLMAIQLIISNKYSADISEQLSHVAGENWVLDHGVYAASYNRRLKYFKPPAEPMEGSDRYRLTIPANCQVIVCSTETLKYFLDTSFTHNLAQVFNVNHAYLTESNARTKLLEDSFVELLKLVYFGASEPYYSDSMKTDDVVSR</sequence>
<keyword evidence="2" id="KW-1185">Reference proteome</keyword>
<gene>
    <name evidence="1" type="ORF">GAYE_SCF42G5526</name>
</gene>
<name>A0AAV9IK22_9RHOD</name>
<proteinExistence type="predicted"/>
<protein>
    <submittedName>
        <fullName evidence="1">Uncharacterized protein</fullName>
    </submittedName>
</protein>
<reference evidence="1 2" key="1">
    <citation type="submission" date="2022-07" db="EMBL/GenBank/DDBJ databases">
        <title>Genome-wide signatures of adaptation to extreme environments.</title>
        <authorList>
            <person name="Cho C.H."/>
            <person name="Yoon H.S."/>
        </authorList>
    </citation>
    <scope>NUCLEOTIDE SEQUENCE [LARGE SCALE GENOMIC DNA]</scope>
    <source>
        <strain evidence="1 2">108.79 E11</strain>
    </source>
</reference>